<dbReference type="Pfam" id="PF00282">
    <property type="entry name" value="Pyridoxal_deC"/>
    <property type="match status" value="1"/>
</dbReference>
<comment type="cofactor">
    <cofactor evidence="1 4">
        <name>pyridoxal 5'-phosphate</name>
        <dbReference type="ChEBI" id="CHEBI:597326"/>
    </cofactor>
</comment>
<keyword evidence="2 4" id="KW-0663">Pyridoxal phosphate</keyword>
<feature type="modified residue" description="N6-(pyridoxal phosphate)lysine" evidence="4">
    <location>
        <position position="404"/>
    </location>
</feature>
<evidence type="ECO:0000256" key="2">
    <source>
        <dbReference type="ARBA" id="ARBA00022898"/>
    </source>
</evidence>
<proteinExistence type="predicted"/>
<dbReference type="PANTHER" id="PTHR42735:SF4">
    <property type="entry name" value="PYRIDOXAL PHOSPHATE-DEPENDENT DECARBOXYLASE FAMILY PROTEIN"/>
    <property type="match status" value="1"/>
</dbReference>
<sequence length="639" mass="72075">KTIRQMIFYEEGFTMSESLSKDLNLNALFIGDKAENGQIYKALLNELVDEHLGWRQNYMPQDMPIITPEEKSSASFEHTVNKTKDVLSEISARMRTHSVPWHNAGRYWGHMNSETLMPSLLAYNFAMLWNGNNVAYESSPATSQMEEEVGMEFAKLMSYKDGWGHIVADGSLANLEGLWYARNIKSLPLAMKEVTPELVAGKSDWELMNLSTEEIMNLLDSVPEKIDEIKAHSARSGKHLEKLGKWLVPQTKHYSWLKAADIIGIGLDQVIPVPVDHNYRMDINELEKIVRGLAAEKTPILGVVGVVGSTEEGAIDGIDKIVALRRVLEKDGIYFYLHVDAAYGGYGRAIFLDEDNNFIPFEDLKDVHYKYNVFTENKDYILEEVHSAYKAIEEAESVTIDPHKMGYVPYSAGGIVIKDIRMRDVISYFATYVFEKGADIPALLGAYILEGSKAGATAASVWAAHHVLPLNVTGYGKLMGASIEGAHRFYNFLNDLSFKVGDKEIEVHPLTYPDFNMVDYVFKEKGNDDLVAMNKLNHDVYDYSSYVKGSIYGNEFLTSHTDFAIPDYGNSPLQFVNQLGFSDEEWNRAGKVTVLRASVMTPYMNKEEHFEEYAEKIKAALQEKLEKIYADQLLASEAK</sequence>
<feature type="domain" description="L-tyrosine decarboxylase C-terminal" evidence="5">
    <location>
        <begin position="485"/>
        <end position="625"/>
    </location>
</feature>
<reference evidence="6 7" key="1">
    <citation type="submission" date="2012-04" db="EMBL/GenBank/DDBJ databases">
        <authorList>
            <person name="Weinstock G."/>
            <person name="Sodergren E."/>
            <person name="Lobos E.A."/>
            <person name="Fulton L."/>
            <person name="Fulton R."/>
            <person name="Courtney L."/>
            <person name="Fronick C."/>
            <person name="O'Laughlin M."/>
            <person name="Godfrey J."/>
            <person name="Wilson R.M."/>
            <person name="Miner T."/>
            <person name="Farmer C."/>
            <person name="Delehaunty K."/>
            <person name="Cordes M."/>
            <person name="Minx P."/>
            <person name="Tomlinson C."/>
            <person name="Chen J."/>
            <person name="Wollam A."/>
            <person name="Pepin K.H."/>
            <person name="Bhonagiri V."/>
            <person name="Zhang X."/>
            <person name="Suruliraj S."/>
            <person name="Warren W."/>
            <person name="Mitreva M."/>
            <person name="Mardis E.R."/>
            <person name="Wilson R.K."/>
        </authorList>
    </citation>
    <scope>NUCLEOTIDE SEQUENCE [LARGE SCALE GENOMIC DNA]</scope>
    <source>
        <strain evidence="6 7">R496</strain>
    </source>
</reference>
<evidence type="ECO:0000313" key="7">
    <source>
        <dbReference type="Proteomes" id="UP000006402"/>
    </source>
</evidence>
<evidence type="ECO:0000259" key="5">
    <source>
        <dbReference type="Pfam" id="PF21391"/>
    </source>
</evidence>
<dbReference type="EMBL" id="AMAH01000264">
    <property type="protein sequence ID" value="EJX48035.1"/>
    <property type="molecule type" value="Genomic_DNA"/>
</dbReference>
<dbReference type="GO" id="GO:0019752">
    <property type="term" value="P:carboxylic acid metabolic process"/>
    <property type="evidence" value="ECO:0007669"/>
    <property type="project" value="InterPro"/>
</dbReference>
<dbReference type="InterPro" id="IPR002129">
    <property type="entry name" value="PyrdxlP-dep_de-COase"/>
</dbReference>
<protein>
    <submittedName>
        <fullName evidence="6">Tyrosine decarboxylase</fullName>
    </submittedName>
</protein>
<dbReference type="GO" id="GO:0004058">
    <property type="term" value="F:aromatic-L-amino-acid decarboxylase activity"/>
    <property type="evidence" value="ECO:0007669"/>
    <property type="project" value="UniProtKB-ARBA"/>
</dbReference>
<dbReference type="Pfam" id="PF21391">
    <property type="entry name" value="tyr_de_CO2_C"/>
    <property type="match status" value="1"/>
</dbReference>
<dbReference type="GO" id="GO:0030170">
    <property type="term" value="F:pyridoxal phosphate binding"/>
    <property type="evidence" value="ECO:0007669"/>
    <property type="project" value="InterPro"/>
</dbReference>
<evidence type="ECO:0000256" key="4">
    <source>
        <dbReference type="PIRSR" id="PIRSR602129-50"/>
    </source>
</evidence>
<keyword evidence="3" id="KW-0456">Lyase</keyword>
<evidence type="ECO:0000313" key="6">
    <source>
        <dbReference type="EMBL" id="EJX48035.1"/>
    </source>
</evidence>
<evidence type="ECO:0000256" key="1">
    <source>
        <dbReference type="ARBA" id="ARBA00001933"/>
    </source>
</evidence>
<gene>
    <name evidence="6" type="ORF">HMPREF1378_03032</name>
</gene>
<accession>A0AAV3GRA1</accession>
<dbReference type="InterPro" id="IPR050477">
    <property type="entry name" value="GrpII_AminoAcid_Decarb"/>
</dbReference>
<organism evidence="6 7">
    <name type="scientific">Enterococcus faecium R496</name>
    <dbReference type="NCBI Taxonomy" id="1134836"/>
    <lineage>
        <taxon>Bacteria</taxon>
        <taxon>Bacillati</taxon>
        <taxon>Bacillota</taxon>
        <taxon>Bacilli</taxon>
        <taxon>Lactobacillales</taxon>
        <taxon>Enterococcaceae</taxon>
        <taxon>Enterococcus</taxon>
    </lineage>
</organism>
<dbReference type="InterPro" id="IPR022397">
    <property type="entry name" value="Tyrosine_deCO2ase_bac"/>
</dbReference>
<dbReference type="InterPro" id="IPR049373">
    <property type="entry name" value="TyrDC_C"/>
</dbReference>
<dbReference type="PROSITE" id="PS00392">
    <property type="entry name" value="DDC_GAD_HDC_YDC"/>
    <property type="match status" value="1"/>
</dbReference>
<comment type="caution">
    <text evidence="6">The sequence shown here is derived from an EMBL/GenBank/DDBJ whole genome shotgun (WGS) entry which is preliminary data.</text>
</comment>
<dbReference type="PANTHER" id="PTHR42735">
    <property type="match status" value="1"/>
</dbReference>
<dbReference type="InterPro" id="IPR021115">
    <property type="entry name" value="Pyridoxal-P_BS"/>
</dbReference>
<dbReference type="Gene3D" id="3.40.640.10">
    <property type="entry name" value="Type I PLP-dependent aspartate aminotransferase-like (Major domain)"/>
    <property type="match status" value="1"/>
</dbReference>
<dbReference type="Proteomes" id="UP000006402">
    <property type="component" value="Unassembled WGS sequence"/>
</dbReference>
<dbReference type="NCBIfam" id="TIGR03811">
    <property type="entry name" value="tyr_de_CO2_Ent"/>
    <property type="match status" value="1"/>
</dbReference>
<dbReference type="SUPFAM" id="SSF53383">
    <property type="entry name" value="PLP-dependent transferases"/>
    <property type="match status" value="1"/>
</dbReference>
<feature type="non-terminal residue" evidence="6">
    <location>
        <position position="1"/>
    </location>
</feature>
<name>A0AAV3GRA1_ENTFC</name>
<dbReference type="AlphaFoldDB" id="A0AAV3GRA1"/>
<evidence type="ECO:0000256" key="3">
    <source>
        <dbReference type="ARBA" id="ARBA00023239"/>
    </source>
</evidence>
<dbReference type="InterPro" id="IPR015421">
    <property type="entry name" value="PyrdxlP-dep_Trfase_major"/>
</dbReference>
<dbReference type="InterPro" id="IPR015424">
    <property type="entry name" value="PyrdxlP-dep_Trfase"/>
</dbReference>